<keyword evidence="4" id="KW-1185">Reference proteome</keyword>
<protein>
    <submittedName>
        <fullName evidence="3">Uncharacterized protein</fullName>
    </submittedName>
</protein>
<evidence type="ECO:0000313" key="4">
    <source>
        <dbReference type="Proteomes" id="UP001590950"/>
    </source>
</evidence>
<feature type="chain" id="PRO_5045595499" evidence="2">
    <location>
        <begin position="26"/>
        <end position="236"/>
    </location>
</feature>
<name>A0ABR4A3G6_9LECA</name>
<evidence type="ECO:0000256" key="2">
    <source>
        <dbReference type="SAM" id="SignalP"/>
    </source>
</evidence>
<proteinExistence type="predicted"/>
<evidence type="ECO:0000313" key="3">
    <source>
        <dbReference type="EMBL" id="KAL2039985.1"/>
    </source>
</evidence>
<keyword evidence="2" id="KW-0732">Signal</keyword>
<organism evidence="3 4">
    <name type="scientific">Stereocaulon virgatum</name>
    <dbReference type="NCBI Taxonomy" id="373712"/>
    <lineage>
        <taxon>Eukaryota</taxon>
        <taxon>Fungi</taxon>
        <taxon>Dikarya</taxon>
        <taxon>Ascomycota</taxon>
        <taxon>Pezizomycotina</taxon>
        <taxon>Lecanoromycetes</taxon>
        <taxon>OSLEUM clade</taxon>
        <taxon>Lecanoromycetidae</taxon>
        <taxon>Lecanorales</taxon>
        <taxon>Lecanorineae</taxon>
        <taxon>Stereocaulaceae</taxon>
        <taxon>Stereocaulon</taxon>
    </lineage>
</organism>
<gene>
    <name evidence="3" type="ORF">N7G274_007388</name>
</gene>
<dbReference type="Proteomes" id="UP001590950">
    <property type="component" value="Unassembled WGS sequence"/>
</dbReference>
<reference evidence="3 4" key="1">
    <citation type="submission" date="2024-09" db="EMBL/GenBank/DDBJ databases">
        <title>Rethinking Asexuality: The Enigmatic Case of Functional Sexual Genes in Lepraria (Stereocaulaceae).</title>
        <authorList>
            <person name="Doellman M."/>
            <person name="Sun Y."/>
            <person name="Barcenas-Pena A."/>
            <person name="Lumbsch H.T."/>
            <person name="Grewe F."/>
        </authorList>
    </citation>
    <scope>NUCLEOTIDE SEQUENCE [LARGE SCALE GENOMIC DNA]</scope>
    <source>
        <strain evidence="3 4">Mercado 3170</strain>
    </source>
</reference>
<feature type="region of interest" description="Disordered" evidence="1">
    <location>
        <begin position="217"/>
        <end position="236"/>
    </location>
</feature>
<dbReference type="EMBL" id="JBEFKJ010000023">
    <property type="protein sequence ID" value="KAL2039985.1"/>
    <property type="molecule type" value="Genomic_DNA"/>
</dbReference>
<feature type="signal peptide" evidence="2">
    <location>
        <begin position="1"/>
        <end position="25"/>
    </location>
</feature>
<sequence>MLSTSRVWLHLSLLSGTIITAEVLAITNPLQSQPSFNNETSNTAALQKSAPDRFFTSAQNVSTGGSVSYSLSQRPNFNGSIARFTEFVRYDVVDSNPPLELDFHSFGSVLPDGQGIDTVTAALTSILPFILSRRGSLAITAGIFQFTQQFSNGDNVTFSVGDFRELSQRKSVTYYVLADTLKGLREFVRLERAQKWSEVSFELELPKKKGGYVGSGYLSRRPGQGGPTATGLVETS</sequence>
<evidence type="ECO:0000256" key="1">
    <source>
        <dbReference type="SAM" id="MobiDB-lite"/>
    </source>
</evidence>
<accession>A0ABR4A3G6</accession>
<comment type="caution">
    <text evidence="3">The sequence shown here is derived from an EMBL/GenBank/DDBJ whole genome shotgun (WGS) entry which is preliminary data.</text>
</comment>